<dbReference type="EMBL" id="QNUK01000414">
    <property type="protein sequence ID" value="KAF5893756.1"/>
    <property type="molecule type" value="Genomic_DNA"/>
</dbReference>
<feature type="non-terminal residue" evidence="1">
    <location>
        <position position="69"/>
    </location>
</feature>
<dbReference type="AlphaFoldDB" id="A0A8J4TBU1"/>
<evidence type="ECO:0000313" key="1">
    <source>
        <dbReference type="EMBL" id="KAF5893756.1"/>
    </source>
</evidence>
<dbReference type="Proteomes" id="UP000727407">
    <property type="component" value="Unassembled WGS sequence"/>
</dbReference>
<feature type="non-terminal residue" evidence="1">
    <location>
        <position position="1"/>
    </location>
</feature>
<sequence length="69" mass="8045">RFELEVLLVGKKTHMYMCFKLSDSTWIRYDNARGIPFQCIDFESLVAPNDVLICLAIYVNATQAEDYKH</sequence>
<reference evidence="1" key="1">
    <citation type="submission" date="2020-07" db="EMBL/GenBank/DDBJ databases">
        <title>Clarias magur genome sequencing, assembly and annotation.</title>
        <authorList>
            <person name="Kushwaha B."/>
            <person name="Kumar R."/>
            <person name="Das P."/>
            <person name="Joshi C.G."/>
            <person name="Kumar D."/>
            <person name="Nagpure N.S."/>
            <person name="Pandey M."/>
            <person name="Agarwal S."/>
            <person name="Srivastava S."/>
            <person name="Singh M."/>
            <person name="Sahoo L."/>
            <person name="Jayasankar P."/>
            <person name="Meher P.K."/>
            <person name="Koringa P.G."/>
            <person name="Iquebal M.A."/>
            <person name="Das S.P."/>
            <person name="Bit A."/>
            <person name="Patnaik S."/>
            <person name="Patel N."/>
            <person name="Shah T.M."/>
            <person name="Hinsu A."/>
            <person name="Jena J.K."/>
        </authorList>
    </citation>
    <scope>NUCLEOTIDE SEQUENCE</scope>
    <source>
        <strain evidence="1">CIFAMagur01</strain>
        <tissue evidence="1">Testis</tissue>
    </source>
</reference>
<proteinExistence type="predicted"/>
<name>A0A8J4TBU1_CLAMG</name>
<accession>A0A8J4TBU1</accession>
<organism evidence="1 2">
    <name type="scientific">Clarias magur</name>
    <name type="common">Asian catfish</name>
    <name type="synonym">Macropteronotus magur</name>
    <dbReference type="NCBI Taxonomy" id="1594786"/>
    <lineage>
        <taxon>Eukaryota</taxon>
        <taxon>Metazoa</taxon>
        <taxon>Chordata</taxon>
        <taxon>Craniata</taxon>
        <taxon>Vertebrata</taxon>
        <taxon>Euteleostomi</taxon>
        <taxon>Actinopterygii</taxon>
        <taxon>Neopterygii</taxon>
        <taxon>Teleostei</taxon>
        <taxon>Ostariophysi</taxon>
        <taxon>Siluriformes</taxon>
        <taxon>Clariidae</taxon>
        <taxon>Clarias</taxon>
    </lineage>
</organism>
<gene>
    <name evidence="1" type="ORF">DAT39_016532</name>
</gene>
<keyword evidence="2" id="KW-1185">Reference proteome</keyword>
<evidence type="ECO:0000313" key="2">
    <source>
        <dbReference type="Proteomes" id="UP000727407"/>
    </source>
</evidence>
<protein>
    <submittedName>
        <fullName evidence="1">Uncharacterized protein</fullName>
    </submittedName>
</protein>
<comment type="caution">
    <text evidence="1">The sequence shown here is derived from an EMBL/GenBank/DDBJ whole genome shotgun (WGS) entry which is preliminary data.</text>
</comment>